<accession>A0A1X0K6S5</accession>
<gene>
    <name evidence="2" type="ORF">BST44_22650</name>
</gene>
<dbReference type="Proteomes" id="UP000192601">
    <property type="component" value="Unassembled WGS sequence"/>
</dbReference>
<dbReference type="InterPro" id="IPR038378">
    <property type="entry name" value="MHB_sf"/>
</dbReference>
<dbReference type="Pfam" id="PF16525">
    <property type="entry name" value="MHB"/>
    <property type="match status" value="1"/>
</dbReference>
<comment type="caution">
    <text evidence="2">The sequence shown here is derived from an EMBL/GenBank/DDBJ whole genome shotgun (WGS) entry which is preliminary data.</text>
</comment>
<proteinExistence type="predicted"/>
<evidence type="ECO:0000313" key="3">
    <source>
        <dbReference type="Proteomes" id="UP000192601"/>
    </source>
</evidence>
<sequence length="130" mass="13713">MFRADLIRRPLVGAIGAGAVAGTLVCATAGTAAADPPPRPPNCTAADVAGVAAGVAAALSTYLYTHPDLNGFYTGLQDQPKDQIREDVQQYFNANPQEQADLENIRQPLADIRQRCQWTPLVGQPGATPD</sequence>
<dbReference type="InterPro" id="IPR006311">
    <property type="entry name" value="TAT_signal"/>
</dbReference>
<dbReference type="OrthoDB" id="7448035at2"/>
<dbReference type="NCBIfam" id="TIGR04529">
    <property type="entry name" value="MTB_hemophore"/>
    <property type="match status" value="1"/>
</dbReference>
<dbReference type="EMBL" id="MVIJ01000044">
    <property type="protein sequence ID" value="ORB70838.1"/>
    <property type="molecule type" value="Genomic_DNA"/>
</dbReference>
<organism evidence="2 3">
    <name type="scientific">Mycobacterium scrofulaceum</name>
    <dbReference type="NCBI Taxonomy" id="1783"/>
    <lineage>
        <taxon>Bacteria</taxon>
        <taxon>Bacillati</taxon>
        <taxon>Actinomycetota</taxon>
        <taxon>Actinomycetes</taxon>
        <taxon>Mycobacteriales</taxon>
        <taxon>Mycobacteriaceae</taxon>
        <taxon>Mycobacterium</taxon>
    </lineage>
</organism>
<keyword evidence="3" id="KW-1185">Reference proteome</keyword>
<dbReference type="PROSITE" id="PS51318">
    <property type="entry name" value="TAT"/>
    <property type="match status" value="1"/>
</dbReference>
<feature type="domain" description="Haemophore haem-binding" evidence="1">
    <location>
        <begin position="41"/>
        <end position="117"/>
    </location>
</feature>
<dbReference type="RefSeq" id="WP_083179325.1">
    <property type="nucleotide sequence ID" value="NZ_MVIJ01000044.1"/>
</dbReference>
<dbReference type="GO" id="GO:0020037">
    <property type="term" value="F:heme binding"/>
    <property type="evidence" value="ECO:0007669"/>
    <property type="project" value="InterPro"/>
</dbReference>
<protein>
    <submittedName>
        <fullName evidence="2">Hemophore-related protein</fullName>
    </submittedName>
</protein>
<reference evidence="2 3" key="1">
    <citation type="submission" date="2017-02" db="EMBL/GenBank/DDBJ databases">
        <title>The new phylogeny of genus Mycobacterium.</title>
        <authorList>
            <person name="Tortoli E."/>
            <person name="Trovato A."/>
            <person name="Cirillo D.M."/>
        </authorList>
    </citation>
    <scope>NUCLEOTIDE SEQUENCE [LARGE SCALE GENOMIC DNA]</scope>
    <source>
        <strain evidence="2 3">DSM 43992</strain>
    </source>
</reference>
<dbReference type="AlphaFoldDB" id="A0A1X0K6S5"/>
<evidence type="ECO:0000259" key="1">
    <source>
        <dbReference type="Pfam" id="PF16525"/>
    </source>
</evidence>
<dbReference type="InterPro" id="IPR032407">
    <property type="entry name" value="MHB"/>
</dbReference>
<dbReference type="Gene3D" id="1.20.20.20">
    <property type="entry name" value="Haemophore, haem-binding domain"/>
    <property type="match status" value="1"/>
</dbReference>
<evidence type="ECO:0000313" key="2">
    <source>
        <dbReference type="EMBL" id="ORB70838.1"/>
    </source>
</evidence>
<name>A0A1X0K6S5_MYCSC</name>